<dbReference type="Proteomes" id="UP000316213">
    <property type="component" value="Unassembled WGS sequence"/>
</dbReference>
<gene>
    <name evidence="2" type="ORF">Pla100_07880</name>
</gene>
<name>A0A5C6AV61_9BACT</name>
<evidence type="ECO:0000256" key="1">
    <source>
        <dbReference type="SAM" id="Phobius"/>
    </source>
</evidence>
<evidence type="ECO:0000313" key="2">
    <source>
        <dbReference type="EMBL" id="TWU03853.1"/>
    </source>
</evidence>
<proteinExistence type="predicted"/>
<sequence>MSLTMFLQICGWPLLIVLAVLSIGLTLIALYLTFSVKRENLLVSFFPLTLLPILVGLVSSAMELVSAVAIPFDSGSDFVLEPVFLLMMNLIPLTAGCLAATLPVVIFVVGRAMLAWRSSGVRLIPEKQPEAGREMTDAEVLHRDTEDYLERLVRPR</sequence>
<dbReference type="OrthoDB" id="286176at2"/>
<organism evidence="2 3">
    <name type="scientific">Neorhodopirellula pilleata</name>
    <dbReference type="NCBI Taxonomy" id="2714738"/>
    <lineage>
        <taxon>Bacteria</taxon>
        <taxon>Pseudomonadati</taxon>
        <taxon>Planctomycetota</taxon>
        <taxon>Planctomycetia</taxon>
        <taxon>Pirellulales</taxon>
        <taxon>Pirellulaceae</taxon>
        <taxon>Neorhodopirellula</taxon>
    </lineage>
</organism>
<reference evidence="2 3" key="1">
    <citation type="submission" date="2019-02" db="EMBL/GenBank/DDBJ databases">
        <title>Deep-cultivation of Planctomycetes and their phenomic and genomic characterization uncovers novel biology.</title>
        <authorList>
            <person name="Wiegand S."/>
            <person name="Jogler M."/>
            <person name="Boedeker C."/>
            <person name="Pinto D."/>
            <person name="Vollmers J."/>
            <person name="Rivas-Marin E."/>
            <person name="Kohn T."/>
            <person name="Peeters S.H."/>
            <person name="Heuer A."/>
            <person name="Rast P."/>
            <person name="Oberbeckmann S."/>
            <person name="Bunk B."/>
            <person name="Jeske O."/>
            <person name="Meyerdierks A."/>
            <person name="Storesund J.E."/>
            <person name="Kallscheuer N."/>
            <person name="Luecker S."/>
            <person name="Lage O.M."/>
            <person name="Pohl T."/>
            <person name="Merkel B.J."/>
            <person name="Hornburger P."/>
            <person name="Mueller R.-W."/>
            <person name="Bruemmer F."/>
            <person name="Labrenz M."/>
            <person name="Spormann A.M."/>
            <person name="Op Den Camp H."/>
            <person name="Overmann J."/>
            <person name="Amann R."/>
            <person name="Jetten M.S.M."/>
            <person name="Mascher T."/>
            <person name="Medema M.H."/>
            <person name="Devos D.P."/>
            <person name="Kaster A.-K."/>
            <person name="Ovreas L."/>
            <person name="Rohde M."/>
            <person name="Galperin M.Y."/>
            <person name="Jogler C."/>
        </authorList>
    </citation>
    <scope>NUCLEOTIDE SEQUENCE [LARGE SCALE GENOMIC DNA]</scope>
    <source>
        <strain evidence="2 3">Pla100</strain>
    </source>
</reference>
<keyword evidence="1" id="KW-0472">Membrane</keyword>
<dbReference type="AlphaFoldDB" id="A0A5C6AV61"/>
<keyword evidence="1" id="KW-1133">Transmembrane helix</keyword>
<feature type="transmembrane region" description="Helical" evidence="1">
    <location>
        <begin position="12"/>
        <end position="34"/>
    </location>
</feature>
<dbReference type="RefSeq" id="WP_146576286.1">
    <property type="nucleotide sequence ID" value="NZ_SJPM01000001.1"/>
</dbReference>
<comment type="caution">
    <text evidence="2">The sequence shown here is derived from an EMBL/GenBank/DDBJ whole genome shotgun (WGS) entry which is preliminary data.</text>
</comment>
<feature type="transmembrane region" description="Helical" evidence="1">
    <location>
        <begin position="41"/>
        <end position="62"/>
    </location>
</feature>
<keyword evidence="3" id="KW-1185">Reference proteome</keyword>
<keyword evidence="1" id="KW-0812">Transmembrane</keyword>
<dbReference type="EMBL" id="SJPM01000001">
    <property type="protein sequence ID" value="TWU03853.1"/>
    <property type="molecule type" value="Genomic_DNA"/>
</dbReference>
<feature type="transmembrane region" description="Helical" evidence="1">
    <location>
        <begin position="82"/>
        <end position="109"/>
    </location>
</feature>
<evidence type="ECO:0000313" key="3">
    <source>
        <dbReference type="Proteomes" id="UP000316213"/>
    </source>
</evidence>
<protein>
    <submittedName>
        <fullName evidence="2">Uncharacterized protein</fullName>
    </submittedName>
</protein>
<accession>A0A5C6AV61</accession>